<proteinExistence type="predicted"/>
<evidence type="ECO:0000313" key="3">
    <source>
        <dbReference type="Proteomes" id="UP000230778"/>
    </source>
</evidence>
<comment type="caution">
    <text evidence="2">The sequence shown here is derived from an EMBL/GenBank/DDBJ whole genome shotgun (WGS) entry which is preliminary data.</text>
</comment>
<evidence type="ECO:0000259" key="1">
    <source>
        <dbReference type="Pfam" id="PF00534"/>
    </source>
</evidence>
<dbReference type="EMBL" id="PCUC01000053">
    <property type="protein sequence ID" value="PIQ07245.1"/>
    <property type="molecule type" value="Genomic_DNA"/>
</dbReference>
<evidence type="ECO:0000313" key="2">
    <source>
        <dbReference type="EMBL" id="PIQ07245.1"/>
    </source>
</evidence>
<dbReference type="GO" id="GO:0016757">
    <property type="term" value="F:glycosyltransferase activity"/>
    <property type="evidence" value="ECO:0007669"/>
    <property type="project" value="InterPro"/>
</dbReference>
<dbReference type="Proteomes" id="UP000230778">
    <property type="component" value="Unassembled WGS sequence"/>
</dbReference>
<dbReference type="Pfam" id="PF00534">
    <property type="entry name" value="Glycos_transf_1"/>
    <property type="match status" value="1"/>
</dbReference>
<dbReference type="InterPro" id="IPR001296">
    <property type="entry name" value="Glyco_trans_1"/>
</dbReference>
<dbReference type="AlphaFoldDB" id="A0A2H0FKT4"/>
<sequence length="277" mass="32344">FLKRFPIFLYLLNKIVQWKIDGIIGVASLNLKVFKDFKGPKVVIPNGIDLEEFNPRVSKLKKFCDGKINILFVGRIEKRKGLIYLLKAFKILTRKFSNLRLIIVGEGELKGYCQNYVKENNLKEVCFEEQITGSRLPSYYRTCDVYCSPAIYGESFGIVLIEAMASSIPVVAFANEGYQQVLKGKGSKFLVKPRDYKTLAKKLENLIKSEKLRKEMGEWGQAEAQKYSWPKITEKILDFYEFCRKEKQKRKVKSFAIDKILNKMYYKNILNWLKWPK</sequence>
<feature type="domain" description="Glycosyl transferase family 1" evidence="1">
    <location>
        <begin position="65"/>
        <end position="220"/>
    </location>
</feature>
<dbReference type="CDD" id="cd03801">
    <property type="entry name" value="GT4_PimA-like"/>
    <property type="match status" value="1"/>
</dbReference>
<gene>
    <name evidence="2" type="ORF">COW72_01020</name>
</gene>
<reference evidence="2 3" key="1">
    <citation type="submission" date="2017-09" db="EMBL/GenBank/DDBJ databases">
        <title>Depth-based differentiation of microbial function through sediment-hosted aquifers and enrichment of novel symbionts in the deep terrestrial subsurface.</title>
        <authorList>
            <person name="Probst A.J."/>
            <person name="Ladd B."/>
            <person name="Jarett J.K."/>
            <person name="Geller-Mcgrath D.E."/>
            <person name="Sieber C.M."/>
            <person name="Emerson J.B."/>
            <person name="Anantharaman K."/>
            <person name="Thomas B.C."/>
            <person name="Malmstrom R."/>
            <person name="Stieglmeier M."/>
            <person name="Klingl A."/>
            <person name="Woyke T."/>
            <person name="Ryan C.M."/>
            <person name="Banfield J.F."/>
        </authorList>
    </citation>
    <scope>NUCLEOTIDE SEQUENCE [LARGE SCALE GENOMIC DNA]</scope>
    <source>
        <strain evidence="2">CG18_big_fil_WC_8_21_14_2_50_37_10</strain>
    </source>
</reference>
<dbReference type="PANTHER" id="PTHR45947">
    <property type="entry name" value="SULFOQUINOVOSYL TRANSFERASE SQD2"/>
    <property type="match status" value="1"/>
</dbReference>
<organism evidence="2 3">
    <name type="scientific">Candidatus Nealsonbacteria bacterium CG18_big_fil_WC_8_21_14_2_50_37_10</name>
    <dbReference type="NCBI Taxonomy" id="1974717"/>
    <lineage>
        <taxon>Bacteria</taxon>
        <taxon>Candidatus Nealsoniibacteriota</taxon>
    </lineage>
</organism>
<protein>
    <recommendedName>
        <fullName evidence="1">Glycosyl transferase family 1 domain-containing protein</fullName>
    </recommendedName>
</protein>
<dbReference type="Gene3D" id="3.40.50.2000">
    <property type="entry name" value="Glycogen Phosphorylase B"/>
    <property type="match status" value="2"/>
</dbReference>
<dbReference type="SUPFAM" id="SSF53756">
    <property type="entry name" value="UDP-Glycosyltransferase/glycogen phosphorylase"/>
    <property type="match status" value="1"/>
</dbReference>
<feature type="non-terminal residue" evidence="2">
    <location>
        <position position="1"/>
    </location>
</feature>
<name>A0A2H0FKT4_9BACT</name>
<dbReference type="PANTHER" id="PTHR45947:SF3">
    <property type="entry name" value="SULFOQUINOVOSYL TRANSFERASE SQD2"/>
    <property type="match status" value="1"/>
</dbReference>
<dbReference type="InterPro" id="IPR050194">
    <property type="entry name" value="Glycosyltransferase_grp1"/>
</dbReference>
<accession>A0A2H0FKT4</accession>